<feature type="domain" description="Phosphoadenosine phosphosulphate reductase" evidence="1">
    <location>
        <begin position="165"/>
        <end position="265"/>
    </location>
</feature>
<feature type="non-terminal residue" evidence="2">
    <location>
        <position position="318"/>
    </location>
</feature>
<dbReference type="InterPro" id="IPR050128">
    <property type="entry name" value="Sulfate_adenylyltrnsfr_sub2"/>
</dbReference>
<dbReference type="Gene3D" id="3.40.50.620">
    <property type="entry name" value="HUPs"/>
    <property type="match status" value="1"/>
</dbReference>
<dbReference type="GO" id="GO:0016740">
    <property type="term" value="F:transferase activity"/>
    <property type="evidence" value="ECO:0007669"/>
    <property type="project" value="UniProtKB-KW"/>
</dbReference>
<comment type="caution">
    <text evidence="2">The sequence shown here is derived from an EMBL/GenBank/DDBJ whole genome shotgun (WGS) entry which is preliminary data.</text>
</comment>
<keyword evidence="3" id="KW-1185">Reference proteome</keyword>
<dbReference type="EMBL" id="QGGL01000027">
    <property type="protein sequence ID" value="PWK05069.1"/>
    <property type="molecule type" value="Genomic_DNA"/>
</dbReference>
<proteinExistence type="predicted"/>
<dbReference type="InterPro" id="IPR002500">
    <property type="entry name" value="PAPS_reduct_dom"/>
</dbReference>
<protein>
    <submittedName>
        <fullName evidence="2">3'-phosphoadenosine 5'-phosphosulfate sulfotransferase (PAPS reductase)/FAD synthetase</fullName>
    </submittedName>
</protein>
<gene>
    <name evidence="2" type="ORF">C7459_1271</name>
</gene>
<dbReference type="Pfam" id="PF01507">
    <property type="entry name" value="PAPS_reduct"/>
    <property type="match status" value="1"/>
</dbReference>
<dbReference type="PANTHER" id="PTHR43196:SF2">
    <property type="entry name" value="PHOSPHOADENOSINE PHOSPHOSULFATE REDUCTASE"/>
    <property type="match status" value="1"/>
</dbReference>
<accession>A0A316D2R2</accession>
<evidence type="ECO:0000259" key="1">
    <source>
        <dbReference type="Pfam" id="PF01507"/>
    </source>
</evidence>
<evidence type="ECO:0000313" key="3">
    <source>
        <dbReference type="Proteomes" id="UP000245634"/>
    </source>
</evidence>
<dbReference type="RefSeq" id="WP_109691274.1">
    <property type="nucleotide sequence ID" value="NZ_QGGL01000027.1"/>
</dbReference>
<name>A0A316D2R2_9BACL</name>
<organism evidence="2 3">
    <name type="scientific">Tumebacillus permanentifrigoris</name>
    <dbReference type="NCBI Taxonomy" id="378543"/>
    <lineage>
        <taxon>Bacteria</taxon>
        <taxon>Bacillati</taxon>
        <taxon>Bacillota</taxon>
        <taxon>Bacilli</taxon>
        <taxon>Bacillales</taxon>
        <taxon>Alicyclobacillaceae</taxon>
        <taxon>Tumebacillus</taxon>
    </lineage>
</organism>
<keyword evidence="2" id="KW-0808">Transferase</keyword>
<dbReference type="AlphaFoldDB" id="A0A316D2R2"/>
<dbReference type="PANTHER" id="PTHR43196">
    <property type="entry name" value="SULFATE ADENYLYLTRANSFERASE SUBUNIT 2"/>
    <property type="match status" value="1"/>
</dbReference>
<dbReference type="Proteomes" id="UP000245634">
    <property type="component" value="Unassembled WGS sequence"/>
</dbReference>
<evidence type="ECO:0000313" key="2">
    <source>
        <dbReference type="EMBL" id="PWK05069.1"/>
    </source>
</evidence>
<dbReference type="SUPFAM" id="SSF52402">
    <property type="entry name" value="Adenine nucleotide alpha hydrolases-like"/>
    <property type="match status" value="1"/>
</dbReference>
<dbReference type="InterPro" id="IPR014729">
    <property type="entry name" value="Rossmann-like_a/b/a_fold"/>
</dbReference>
<reference evidence="2 3" key="1">
    <citation type="submission" date="2018-05" db="EMBL/GenBank/DDBJ databases">
        <title>Genomic Encyclopedia of Type Strains, Phase IV (KMG-IV): sequencing the most valuable type-strain genomes for metagenomic binning, comparative biology and taxonomic classification.</title>
        <authorList>
            <person name="Goeker M."/>
        </authorList>
    </citation>
    <scope>NUCLEOTIDE SEQUENCE [LARGE SCALE GENOMIC DNA]</scope>
    <source>
        <strain evidence="2 3">DSM 18773</strain>
    </source>
</reference>
<sequence>MNAVQLDLFAETLGRQEALERLVNALKQVKPKHKLLPLDEYHVIIVQISGGKDSVACVLHLLEQGIQPENILLWHQEVDGRDRQFMDWPCTRRYLELFAQKFGLRLEFQWRKGGFLTELMKKDAVSAPVCFELNSEVVTLPAGQGAKVATRRRWPALAASLQTRWCSSSLKIDVATRALNNHPDFTKSGLNILVVTGERREESSARAKYEEALPHKSNSLRRRVDQWRAVIDWTEREVWEIFERFNLLPHPAYMLGFSRCSCFGCIFNTADLWAMMREIAPERFARLAYIERKIQFTIDNKLTLEEKANKGRLHRLPL</sequence>